<comment type="caution">
    <text evidence="2">The sequence shown here is derived from an EMBL/GenBank/DDBJ whole genome shotgun (WGS) entry which is preliminary data.</text>
</comment>
<organism evidence="2 3">
    <name type="scientific">Tectimicrobiota bacterium</name>
    <dbReference type="NCBI Taxonomy" id="2528274"/>
    <lineage>
        <taxon>Bacteria</taxon>
        <taxon>Pseudomonadati</taxon>
        <taxon>Nitrospinota/Tectimicrobiota group</taxon>
        <taxon>Candidatus Tectimicrobiota</taxon>
    </lineage>
</organism>
<dbReference type="InterPro" id="IPR051083">
    <property type="entry name" value="GrpII_Intron_Splice-Mob/Def"/>
</dbReference>
<dbReference type="InterPro" id="IPR043502">
    <property type="entry name" value="DNA/RNA_pol_sf"/>
</dbReference>
<dbReference type="EMBL" id="VGLS01000261">
    <property type="protein sequence ID" value="MBM3224116.1"/>
    <property type="molecule type" value="Genomic_DNA"/>
</dbReference>
<reference evidence="2" key="1">
    <citation type="submission" date="2019-03" db="EMBL/GenBank/DDBJ databases">
        <title>Lake Tanganyika Metagenome-Assembled Genomes (MAGs).</title>
        <authorList>
            <person name="Tran P."/>
        </authorList>
    </citation>
    <scope>NUCLEOTIDE SEQUENCE</scope>
    <source>
        <strain evidence="2">K_DeepCast_65m_m2_066</strain>
    </source>
</reference>
<evidence type="ECO:0000313" key="2">
    <source>
        <dbReference type="EMBL" id="MBM3224116.1"/>
    </source>
</evidence>
<accession>A0A938B2E1</accession>
<dbReference type="SUPFAM" id="SSF56672">
    <property type="entry name" value="DNA/RNA polymerases"/>
    <property type="match status" value="1"/>
</dbReference>
<name>A0A938B2E1_UNCTE</name>
<protein>
    <submittedName>
        <fullName evidence="2">Uncharacterized protein</fullName>
    </submittedName>
</protein>
<dbReference type="PANTHER" id="PTHR34047:SF8">
    <property type="entry name" value="PROTEIN YKFC"/>
    <property type="match status" value="1"/>
</dbReference>
<proteinExistence type="inferred from homology"/>
<comment type="similarity">
    <text evidence="1">Belongs to the bacterial reverse transcriptase family.</text>
</comment>
<sequence>MKTYRNLYPTLIAFPNLLLAYHKARQGKRLRPNVGRFKLHLEAQLWQLHEALATRTYTPGAYRSFYVHDPVRRLVSAAPFRDRVVHHALCNVLEPIYERRFIADSYACRLGKGTHRAIRHFCALGKRKRGRMYFCFIHRRESS</sequence>
<dbReference type="PANTHER" id="PTHR34047">
    <property type="entry name" value="NUCLEAR INTRON MATURASE 1, MITOCHONDRIAL-RELATED"/>
    <property type="match status" value="1"/>
</dbReference>
<evidence type="ECO:0000256" key="1">
    <source>
        <dbReference type="ARBA" id="ARBA00034120"/>
    </source>
</evidence>
<dbReference type="AlphaFoldDB" id="A0A938B2E1"/>
<evidence type="ECO:0000313" key="3">
    <source>
        <dbReference type="Proteomes" id="UP000712673"/>
    </source>
</evidence>
<dbReference type="Proteomes" id="UP000712673">
    <property type="component" value="Unassembled WGS sequence"/>
</dbReference>
<gene>
    <name evidence="2" type="ORF">FJZ47_09970</name>
</gene>